<dbReference type="Pfam" id="PF07992">
    <property type="entry name" value="Pyr_redox_2"/>
    <property type="match status" value="1"/>
</dbReference>
<dbReference type="Proteomes" id="UP000824025">
    <property type="component" value="Unassembled WGS sequence"/>
</dbReference>
<dbReference type="PRINTS" id="PR00368">
    <property type="entry name" value="FADPNR"/>
</dbReference>
<dbReference type="InterPro" id="IPR036873">
    <property type="entry name" value="Rhodanese-like_dom_sf"/>
</dbReference>
<evidence type="ECO:0000256" key="2">
    <source>
        <dbReference type="ARBA" id="ARBA00009130"/>
    </source>
</evidence>
<evidence type="ECO:0000256" key="6">
    <source>
        <dbReference type="ARBA" id="ARBA00023284"/>
    </source>
</evidence>
<dbReference type="AlphaFoldDB" id="A0A9D2D7F1"/>
<reference evidence="8" key="2">
    <citation type="submission" date="2021-04" db="EMBL/GenBank/DDBJ databases">
        <authorList>
            <person name="Gilroy R."/>
        </authorList>
    </citation>
    <scope>NUCLEOTIDE SEQUENCE</scope>
    <source>
        <strain evidence="8">CHK192-19661</strain>
    </source>
</reference>
<dbReference type="SUPFAM" id="SSF52821">
    <property type="entry name" value="Rhodanese/Cell cycle control phosphatase"/>
    <property type="match status" value="1"/>
</dbReference>
<accession>A0A9D2D7F1</accession>
<dbReference type="Pfam" id="PF00581">
    <property type="entry name" value="Rhodanese"/>
    <property type="match status" value="1"/>
</dbReference>
<protein>
    <submittedName>
        <fullName evidence="8">FAD-dependent oxidoreductase</fullName>
    </submittedName>
</protein>
<keyword evidence="3" id="KW-0285">Flavoprotein</keyword>
<evidence type="ECO:0000256" key="1">
    <source>
        <dbReference type="ARBA" id="ARBA00001974"/>
    </source>
</evidence>
<evidence type="ECO:0000313" key="9">
    <source>
        <dbReference type="Proteomes" id="UP000824025"/>
    </source>
</evidence>
<keyword evidence="4" id="KW-0274">FAD</keyword>
<dbReference type="PANTHER" id="PTHR43429">
    <property type="entry name" value="PYRIDINE NUCLEOTIDE-DISULFIDE OXIDOREDUCTASE DOMAIN-CONTAINING"/>
    <property type="match status" value="1"/>
</dbReference>
<reference evidence="8" key="1">
    <citation type="journal article" date="2021" name="PeerJ">
        <title>Extensive microbial diversity within the chicken gut microbiome revealed by metagenomics and culture.</title>
        <authorList>
            <person name="Gilroy R."/>
            <person name="Ravi A."/>
            <person name="Getino M."/>
            <person name="Pursley I."/>
            <person name="Horton D.L."/>
            <person name="Alikhan N.F."/>
            <person name="Baker D."/>
            <person name="Gharbi K."/>
            <person name="Hall N."/>
            <person name="Watson M."/>
            <person name="Adriaenssens E.M."/>
            <person name="Foster-Nyarko E."/>
            <person name="Jarju S."/>
            <person name="Secka A."/>
            <person name="Antonio M."/>
            <person name="Oren A."/>
            <person name="Chaudhuri R.R."/>
            <person name="La Ragione R."/>
            <person name="Hildebrand F."/>
            <person name="Pallen M.J."/>
        </authorList>
    </citation>
    <scope>NUCLEOTIDE SEQUENCE</scope>
    <source>
        <strain evidence="8">CHK192-19661</strain>
    </source>
</reference>
<organism evidence="8 9">
    <name type="scientific">Candidatus Borkfalkia avicola</name>
    <dbReference type="NCBI Taxonomy" id="2838503"/>
    <lineage>
        <taxon>Bacteria</taxon>
        <taxon>Bacillati</taxon>
        <taxon>Bacillota</taxon>
        <taxon>Clostridia</taxon>
        <taxon>Christensenellales</taxon>
        <taxon>Christensenellaceae</taxon>
        <taxon>Candidatus Borkfalkia</taxon>
    </lineage>
</organism>
<comment type="cofactor">
    <cofactor evidence="1">
        <name>FAD</name>
        <dbReference type="ChEBI" id="CHEBI:57692"/>
    </cofactor>
</comment>
<dbReference type="PROSITE" id="PS50206">
    <property type="entry name" value="RHODANESE_3"/>
    <property type="match status" value="1"/>
</dbReference>
<evidence type="ECO:0000313" key="8">
    <source>
        <dbReference type="EMBL" id="HIZ09810.1"/>
    </source>
</evidence>
<comment type="similarity">
    <text evidence="2">Belongs to the class-III pyridine nucleotide-disulfide oxidoreductase family.</text>
</comment>
<dbReference type="SMART" id="SM00450">
    <property type="entry name" value="RHOD"/>
    <property type="match status" value="1"/>
</dbReference>
<keyword evidence="6" id="KW-0676">Redox-active center</keyword>
<evidence type="ECO:0000256" key="4">
    <source>
        <dbReference type="ARBA" id="ARBA00022827"/>
    </source>
</evidence>
<dbReference type="EMBL" id="DXCF01000027">
    <property type="protein sequence ID" value="HIZ09810.1"/>
    <property type="molecule type" value="Genomic_DNA"/>
</dbReference>
<dbReference type="InterPro" id="IPR016156">
    <property type="entry name" value="FAD/NAD-linked_Rdtase_dimer_sf"/>
</dbReference>
<dbReference type="GO" id="GO:0016491">
    <property type="term" value="F:oxidoreductase activity"/>
    <property type="evidence" value="ECO:0007669"/>
    <property type="project" value="UniProtKB-KW"/>
</dbReference>
<dbReference type="Gene3D" id="3.40.250.10">
    <property type="entry name" value="Rhodanese-like domain"/>
    <property type="match status" value="1"/>
</dbReference>
<gene>
    <name evidence="8" type="ORF">H9726_04895</name>
</gene>
<dbReference type="PRINTS" id="PR00411">
    <property type="entry name" value="PNDRDTASEI"/>
</dbReference>
<dbReference type="InterPro" id="IPR023753">
    <property type="entry name" value="FAD/NAD-binding_dom"/>
</dbReference>
<dbReference type="InterPro" id="IPR004099">
    <property type="entry name" value="Pyr_nucl-diS_OxRdtase_dimer"/>
</dbReference>
<dbReference type="InterPro" id="IPR036188">
    <property type="entry name" value="FAD/NAD-bd_sf"/>
</dbReference>
<dbReference type="InterPro" id="IPR001763">
    <property type="entry name" value="Rhodanese-like_dom"/>
</dbReference>
<name>A0A9D2D7F1_9FIRM</name>
<dbReference type="PANTHER" id="PTHR43429:SF1">
    <property type="entry name" value="NAD(P)H SULFUR OXIDOREDUCTASE (COA-DEPENDENT)"/>
    <property type="match status" value="1"/>
</dbReference>
<comment type="caution">
    <text evidence="8">The sequence shown here is derived from an EMBL/GenBank/DDBJ whole genome shotgun (WGS) entry which is preliminary data.</text>
</comment>
<dbReference type="SUPFAM" id="SSF55424">
    <property type="entry name" value="FAD/NAD-linked reductases, dimerisation (C-terminal) domain"/>
    <property type="match status" value="1"/>
</dbReference>
<evidence type="ECO:0000256" key="3">
    <source>
        <dbReference type="ARBA" id="ARBA00022630"/>
    </source>
</evidence>
<feature type="domain" description="Rhodanese" evidence="7">
    <location>
        <begin position="463"/>
        <end position="549"/>
    </location>
</feature>
<keyword evidence="5" id="KW-0560">Oxidoreductase</keyword>
<sequence length="563" mass="60333">MKVVIIGGVAGGATAAARLRRLNESAEIVVLERGGYVSYANCGLPYYIGGEISDRRKLTLQTPASFRSRFNVDVRINSEAVAIDRSGKRVRVRTKEGTEYEESYDKLVYAPGAKAVLPPFAGSGDRIFTLRTVEDTFRIDDFLNRKKPRAVLVIGGGFIGLEAAENLLRRGVRVTLVQMEEQVMLPFDYDMACILHAKLRESGVELRLRSKVTALSQEGDGVTARTEGGECIAADAALVAVGVVPETNLAKDAGLLLGMRGAVVVDEHMRTSDPDIYAAGDAVLVRNSVTGTEALVPLAGPANKQGRIAADNICGIPSVYRGAQGSSVLKLFDMTAASTGLSERAARAAGYDCASVLLFSPDHATYYPGARNMTLKVTYERDTGRILGAQGVGFGGVDKRTDVLAAAVRAKMTDADLADLDLCYAPPYSSAKDPVNMAGYVIGNVRSGIVKQHEWKDVEAISADGNAILLDVQTPGEFAEAHLKGAVNIPVDELRSRMGELDKTKKIYVNCYSGLRSYIACRMLSVNGFDCSNLSGGIRFYKVVAEGGSYDSVSRHLCGMKGE</sequence>
<evidence type="ECO:0000256" key="5">
    <source>
        <dbReference type="ARBA" id="ARBA00023002"/>
    </source>
</evidence>
<dbReference type="Pfam" id="PF02852">
    <property type="entry name" value="Pyr_redox_dim"/>
    <property type="match status" value="1"/>
</dbReference>
<dbReference type="SUPFAM" id="SSF51905">
    <property type="entry name" value="FAD/NAD(P)-binding domain"/>
    <property type="match status" value="1"/>
</dbReference>
<dbReference type="Gene3D" id="3.50.50.60">
    <property type="entry name" value="FAD/NAD(P)-binding domain"/>
    <property type="match status" value="2"/>
</dbReference>
<dbReference type="InterPro" id="IPR050260">
    <property type="entry name" value="FAD-bd_OxRdtase"/>
</dbReference>
<evidence type="ECO:0000259" key="7">
    <source>
        <dbReference type="PROSITE" id="PS50206"/>
    </source>
</evidence>
<proteinExistence type="inferred from homology"/>